<evidence type="ECO:0008006" key="3">
    <source>
        <dbReference type="Google" id="ProtNLM"/>
    </source>
</evidence>
<accession>A0AAN1JL02</accession>
<dbReference type="EMBL" id="CP026108">
    <property type="protein sequence ID" value="AUT76003.1"/>
    <property type="molecule type" value="Genomic_DNA"/>
</dbReference>
<dbReference type="AlphaFoldDB" id="A0AAN1JL02"/>
<evidence type="ECO:0000313" key="1">
    <source>
        <dbReference type="EMBL" id="AUT76003.1"/>
    </source>
</evidence>
<proteinExistence type="predicted"/>
<organism evidence="1 2">
    <name type="scientific">Paraburkholderia hospita</name>
    <dbReference type="NCBI Taxonomy" id="169430"/>
    <lineage>
        <taxon>Bacteria</taxon>
        <taxon>Pseudomonadati</taxon>
        <taxon>Pseudomonadota</taxon>
        <taxon>Betaproteobacteria</taxon>
        <taxon>Burkholderiales</taxon>
        <taxon>Burkholderiaceae</taxon>
        <taxon>Paraburkholderia</taxon>
    </lineage>
</organism>
<reference evidence="1 2" key="1">
    <citation type="submission" date="2018-01" db="EMBL/GenBank/DDBJ databases">
        <title>Species boundaries and ecological features among Paraburkholderia terrae DSMZ17804T, P. hospita DSMZ17164T and P. caribensis DSMZ13236T.</title>
        <authorList>
            <person name="Pratama A.A."/>
        </authorList>
    </citation>
    <scope>NUCLEOTIDE SEQUENCE [LARGE SCALE GENOMIC DNA]</scope>
    <source>
        <strain evidence="1 2">DSM 17164</strain>
    </source>
</reference>
<dbReference type="Proteomes" id="UP000236649">
    <property type="component" value="Chromosome 4"/>
</dbReference>
<gene>
    <name evidence="1" type="ORF">C2L64_48135</name>
</gene>
<evidence type="ECO:0000313" key="2">
    <source>
        <dbReference type="Proteomes" id="UP000236649"/>
    </source>
</evidence>
<dbReference type="InterPro" id="IPR021769">
    <property type="entry name" value="DUF3331"/>
</dbReference>
<sequence>MTLEAREDIIERALLCLLAPAPAPAAAALVKKKKLRLTKTLLSEAAKEKPRKELMPARISIIEWLSSVTLSVCWSDSTTGYFGDQVWRMGLAHGRSFCALSGMPIKIGDSVFRPWVSETRAPANSHRMILASCVRVPSARR</sequence>
<protein>
    <recommendedName>
        <fullName evidence="3">DUF3331 domain-containing protein</fullName>
    </recommendedName>
</protein>
<dbReference type="KEGG" id="phs:C2L64_48135"/>
<dbReference type="Pfam" id="PF11811">
    <property type="entry name" value="DUF3331"/>
    <property type="match status" value="1"/>
</dbReference>
<name>A0AAN1JL02_9BURK</name>